<dbReference type="Gene3D" id="3.30.420.40">
    <property type="match status" value="1"/>
</dbReference>
<dbReference type="PANTHER" id="PTHR12280:SF20">
    <property type="entry name" value="4'-PHOSPHOPANTETHEINE PHOSPHATASE"/>
    <property type="match status" value="1"/>
</dbReference>
<dbReference type="Pfam" id="PF03630">
    <property type="entry name" value="Fumble"/>
    <property type="match status" value="1"/>
</dbReference>
<dbReference type="PANTHER" id="PTHR12280">
    <property type="entry name" value="PANTOTHENATE KINASE"/>
    <property type="match status" value="1"/>
</dbReference>
<dbReference type="Gene3D" id="3.40.50.12780">
    <property type="entry name" value="N-terminal domain of ligase-like"/>
    <property type="match status" value="1"/>
</dbReference>
<dbReference type="CDD" id="cd24086">
    <property type="entry name" value="ASKHA_NBD_PanK-II_euk"/>
    <property type="match status" value="1"/>
</dbReference>
<evidence type="ECO:0000256" key="4">
    <source>
        <dbReference type="SAM" id="MobiDB-lite"/>
    </source>
</evidence>
<reference evidence="7 8" key="1">
    <citation type="journal article" date="2013" name="PLoS ONE">
        <title>Predicting the Proteins of Angomonas deanei, Strigomonas culicis and Their Respective Endosymbionts Reveals New Aspects of the Trypanosomatidae Family.</title>
        <authorList>
            <person name="Motta M.C."/>
            <person name="Martins A.C."/>
            <person name="de Souza S.S."/>
            <person name="Catta-Preta C.M."/>
            <person name="Silva R."/>
            <person name="Klein C.C."/>
            <person name="de Almeida L.G."/>
            <person name="de Lima Cunha O."/>
            <person name="Ciapina L.P."/>
            <person name="Brocchi M."/>
            <person name="Colabardini A.C."/>
            <person name="de Araujo Lima B."/>
            <person name="Machado C.R."/>
            <person name="de Almeida Soares C.M."/>
            <person name="Probst C.M."/>
            <person name="de Menezes C.B."/>
            <person name="Thompson C.E."/>
            <person name="Bartholomeu D.C."/>
            <person name="Gradia D.F."/>
            <person name="Pavoni D.P."/>
            <person name="Grisard E.C."/>
            <person name="Fantinatti-Garboggini F."/>
            <person name="Marchini F.K."/>
            <person name="Rodrigues-Luiz G.F."/>
            <person name="Wagner G."/>
            <person name="Goldman G.H."/>
            <person name="Fietto J.L."/>
            <person name="Elias M.C."/>
            <person name="Goldman M.H."/>
            <person name="Sagot M.F."/>
            <person name="Pereira M."/>
            <person name="Stoco P.H."/>
            <person name="de Mendonca-Neto R.P."/>
            <person name="Teixeira S.M."/>
            <person name="Maciel T.E."/>
            <person name="de Oliveira Mendes T.A."/>
            <person name="Urmenyi T.P."/>
            <person name="de Souza W."/>
            <person name="Schenkman S."/>
            <person name="de Vasconcelos A.T."/>
        </authorList>
    </citation>
    <scope>NUCLEOTIDE SEQUENCE [LARGE SCALE GENOMIC DNA]</scope>
</reference>
<dbReference type="InterPro" id="IPR000873">
    <property type="entry name" value="AMP-dep_synth/lig_dom"/>
</dbReference>
<dbReference type="SUPFAM" id="SSF56219">
    <property type="entry name" value="DNase I-like"/>
    <property type="match status" value="1"/>
</dbReference>
<dbReference type="Pfam" id="PF22669">
    <property type="entry name" value="Exo_endo_phos2"/>
    <property type="match status" value="1"/>
</dbReference>
<keyword evidence="1" id="KW-0547">Nucleotide-binding</keyword>
<evidence type="ECO:0000259" key="5">
    <source>
        <dbReference type="Pfam" id="PF00501"/>
    </source>
</evidence>
<evidence type="ECO:0000256" key="1">
    <source>
        <dbReference type="ARBA" id="ARBA00022741"/>
    </source>
</evidence>
<dbReference type="InterPro" id="IPR036691">
    <property type="entry name" value="Endo/exonu/phosph_ase_sf"/>
</dbReference>
<evidence type="ECO:0000256" key="3">
    <source>
        <dbReference type="ARBA" id="ARBA00022993"/>
    </source>
</evidence>
<dbReference type="Gene3D" id="6.10.10.60">
    <property type="match status" value="1"/>
</dbReference>
<dbReference type="GO" id="GO:0016791">
    <property type="term" value="F:phosphatase activity"/>
    <property type="evidence" value="ECO:0007669"/>
    <property type="project" value="InterPro"/>
</dbReference>
<evidence type="ECO:0000313" key="8">
    <source>
        <dbReference type="Proteomes" id="UP000015354"/>
    </source>
</evidence>
<keyword evidence="2" id="KW-0067">ATP-binding</keyword>
<dbReference type="GO" id="GO:0046856">
    <property type="term" value="P:phosphatidylinositol dephosphorylation"/>
    <property type="evidence" value="ECO:0007669"/>
    <property type="project" value="InterPro"/>
</dbReference>
<proteinExistence type="predicted"/>
<feature type="domain" description="Inositol polyphosphate-related phosphatase" evidence="6">
    <location>
        <begin position="17"/>
        <end position="310"/>
    </location>
</feature>
<keyword evidence="7" id="KW-0418">Kinase</keyword>
<dbReference type="Gene3D" id="3.30.420.510">
    <property type="match status" value="1"/>
</dbReference>
<name>S9VIA9_9TRYP</name>
<evidence type="ECO:0000313" key="7">
    <source>
        <dbReference type="EMBL" id="EPY22935.1"/>
    </source>
</evidence>
<dbReference type="GO" id="GO:0005524">
    <property type="term" value="F:ATP binding"/>
    <property type="evidence" value="ECO:0007669"/>
    <property type="project" value="UniProtKB-KW"/>
</dbReference>
<gene>
    <name evidence="7" type="ORF">STCU_08024</name>
</gene>
<sequence>MSVENGNQNEVRVRVLSYNFNILPRCCGGYQHERIDTFLKTVHNYDVLLLQEVYSTSALPYALQKQLCYKRILLSELKKRGFNHYVASRQPSYYTMLNYNIVSDNGLLIVSRFPIWHCGSYTFRSRERGEQAMAKGVLFAEIDVPVASNGESQTVTFFNVHLRPEEAAPEGSTQFLQLKSFVTSVMEYLNTIHFGKEMAKIPYAIGGDFNVPGIERGTHQPSKQFLSLLQLIGGVKDIIYEANGSNPPTRPAKLFFPTQTHLLRYEAVPQRQDYFLVNEFITPLDAKLEKFVVGNRRPYTYLSDHFGVAATLHVKQIEQKGKVPRSLSRINTSTLFEEPYHEKSNSSSIYMVELLSLFLIIYISSSLSWATIAACLVTVCLVRYSQYGVNAISSEYGETKISSGVLAGKEEVASPSVDSLWHVNTIRSLWERSVSRFRMLPCLGFIGDGGQVEWLSFGAVDAKVSELGSGMRSIGIKYGDVVGVDCEAGRSTVVLDLACARYGYVTLALAGKGAPLHNLIDENKVKVVFSSRGAVSSLLSCRSACLETIVYMDAVAEEDVDTAKDLNIDLIAVKSVEKDGRQNLVPPSKQITESTVFTYVMENVKDDDCQRLIPITHSEILRDVKVLLSTRVLPDRYSSDSMLWYTSFAATFYRVCAFGLFAHGNAVSTTSSMRLQDSFALFRPTILVASPSLFSTSEMQLRRAMQRYSALYNRLFSAAFQLRSRFIHVSNKDSVVLRLLFFRPFQRQIGGRVRKIVFCSSQESSSFDLVEHVTVCYASVLQEVFYQHGVGVLAIDGVPAPELTVQLREMNSNCDRLGIGQLCVKRRGEPEKDLEIAALWEKKARLVLLGSSLGVLWPVDYHFTIAVQLERVSINSRYIMNVFLYCEPNRELIAIVHPNRDTVEFEWQQEKRESPNRLFAWPDLVEYAPPLILQDLALIGKEAGLHPSQIPSLIHLHPHPFRSHKTFFTPYGKLRRKNVKHYFAAVIHRFYNKGKGLDETPEFTYEAPSDGEMSVHAAAGGKKTVLLQVPVTIDIGGTFAKMAFIVPPGVRGRSRNPSFIREASSLSDALGLRTFRFFTDASEAEEEAKKPSSVGTLCFGKIASQEIPKFAQYIARTHLTGCYKKEYLSKLRATGGGAFKYASLARSVVGVEFKVVREMDAVVNGLNLIIDLVPQSIFTVNDNGDHQPHQLVSPGTDTFSPFPYLLINIGSGISFIKCTGADGSHVRVGGSPIGGATFWGLTRTLTNLTSWEEVLEIMRLDGPGDNKNVDLLVGDIYGYNAKDLPAMLASETVASSFGKFGVERPVELARTVSFDTMYTAEDSAKIASPLHVDTEEAKSPTNPRRSDFSNIPLASKASSIDIVRSLLNMIAGNVTQLAYLHSKTHDVKNIFFAGGFVRDNPVVWSFISKTLLYWSSGECKAHFLEHDGYLGALGCAVLPESEGGA</sequence>
<dbReference type="InterPro" id="IPR042099">
    <property type="entry name" value="ANL_N_sf"/>
</dbReference>
<dbReference type="InterPro" id="IPR004567">
    <property type="entry name" value="Type_II_PanK"/>
</dbReference>
<keyword evidence="8" id="KW-1185">Reference proteome</keyword>
<evidence type="ECO:0000256" key="2">
    <source>
        <dbReference type="ARBA" id="ARBA00022840"/>
    </source>
</evidence>
<dbReference type="SUPFAM" id="SSF53067">
    <property type="entry name" value="Actin-like ATPase domain"/>
    <property type="match status" value="2"/>
</dbReference>
<dbReference type="GO" id="GO:0005634">
    <property type="term" value="C:nucleus"/>
    <property type="evidence" value="ECO:0007669"/>
    <property type="project" value="TreeGrafter"/>
</dbReference>
<dbReference type="InterPro" id="IPR043129">
    <property type="entry name" value="ATPase_NBD"/>
</dbReference>
<dbReference type="Gene3D" id="3.60.10.10">
    <property type="entry name" value="Endonuclease/exonuclease/phosphatase"/>
    <property type="match status" value="1"/>
</dbReference>
<dbReference type="GO" id="GO:0015937">
    <property type="term" value="P:coenzyme A biosynthetic process"/>
    <property type="evidence" value="ECO:0007669"/>
    <property type="project" value="UniProtKB-KW"/>
</dbReference>
<accession>S9VIA9</accession>
<keyword evidence="7" id="KW-0808">Transferase</keyword>
<dbReference type="GO" id="GO:0005829">
    <property type="term" value="C:cytosol"/>
    <property type="evidence" value="ECO:0007669"/>
    <property type="project" value="TreeGrafter"/>
</dbReference>
<comment type="caution">
    <text evidence="7">The sequence shown here is derived from an EMBL/GenBank/DDBJ whole genome shotgun (WGS) entry which is preliminary data.</text>
</comment>
<organism evidence="7 8">
    <name type="scientific">Strigomonas culicis</name>
    <dbReference type="NCBI Taxonomy" id="28005"/>
    <lineage>
        <taxon>Eukaryota</taxon>
        <taxon>Discoba</taxon>
        <taxon>Euglenozoa</taxon>
        <taxon>Kinetoplastea</taxon>
        <taxon>Metakinetoplastina</taxon>
        <taxon>Trypanosomatida</taxon>
        <taxon>Trypanosomatidae</taxon>
        <taxon>Strigomonadinae</taxon>
        <taxon>Strigomonas</taxon>
    </lineage>
</organism>
<dbReference type="Pfam" id="PF00501">
    <property type="entry name" value="AMP-binding"/>
    <property type="match status" value="1"/>
</dbReference>
<dbReference type="GO" id="GO:0004594">
    <property type="term" value="F:pantothenate kinase activity"/>
    <property type="evidence" value="ECO:0007669"/>
    <property type="project" value="TreeGrafter"/>
</dbReference>
<protein>
    <submittedName>
        <fullName evidence="7">Type II pantothenate kinase</fullName>
    </submittedName>
</protein>
<dbReference type="Proteomes" id="UP000015354">
    <property type="component" value="Unassembled WGS sequence"/>
</dbReference>
<feature type="region of interest" description="Disordered" evidence="4">
    <location>
        <begin position="1329"/>
        <end position="1350"/>
    </location>
</feature>
<keyword evidence="3" id="KW-0173">Coenzyme A biosynthesis</keyword>
<dbReference type="SUPFAM" id="SSF56801">
    <property type="entry name" value="Acetyl-CoA synthetase-like"/>
    <property type="match status" value="1"/>
</dbReference>
<feature type="domain" description="AMP-dependent synthetase/ligase" evidence="5">
    <location>
        <begin position="437"/>
        <end position="563"/>
    </location>
</feature>
<dbReference type="EMBL" id="ATMH01008024">
    <property type="protein sequence ID" value="EPY22935.1"/>
    <property type="molecule type" value="Genomic_DNA"/>
</dbReference>
<evidence type="ECO:0000259" key="6">
    <source>
        <dbReference type="Pfam" id="PF22669"/>
    </source>
</evidence>
<dbReference type="OrthoDB" id="275583at2759"/>
<dbReference type="InterPro" id="IPR000300">
    <property type="entry name" value="IPPc"/>
</dbReference>